<evidence type="ECO:0000313" key="5">
    <source>
        <dbReference type="Proteomes" id="UP000037237"/>
    </source>
</evidence>
<evidence type="ECO:0000259" key="2">
    <source>
        <dbReference type="Pfam" id="PF07431"/>
    </source>
</evidence>
<dbReference type="PIRSF" id="PIRSF016495">
    <property type="entry name" value="UCP016495"/>
    <property type="match status" value="1"/>
</dbReference>
<comment type="caution">
    <text evidence="4">The sequence shown here is derived from an EMBL/GenBank/DDBJ whole genome shotgun (WGS) entry which is preliminary data.</text>
</comment>
<dbReference type="AlphaFoldDB" id="A0A0M0BPB6"/>
<feature type="transmembrane region" description="Helical" evidence="1">
    <location>
        <begin position="24"/>
        <end position="44"/>
    </location>
</feature>
<dbReference type="EMBL" id="LFWU01000128">
    <property type="protein sequence ID" value="KON30279.1"/>
    <property type="molecule type" value="Genomic_DNA"/>
</dbReference>
<feature type="domain" description="DUF1512" evidence="3">
    <location>
        <begin position="208"/>
        <end position="380"/>
    </location>
</feature>
<accession>A0A0M0BPB6</accession>
<evidence type="ECO:0008006" key="6">
    <source>
        <dbReference type="Google" id="ProtNLM"/>
    </source>
</evidence>
<feature type="domain" description="DUF1512" evidence="2">
    <location>
        <begin position="28"/>
        <end position="202"/>
    </location>
</feature>
<evidence type="ECO:0000259" key="3">
    <source>
        <dbReference type="Pfam" id="PF23542"/>
    </source>
</evidence>
<organism evidence="4 5">
    <name type="scientific">miscellaneous Crenarchaeota group-1 archaeon SG8-32-1</name>
    <dbReference type="NCBI Taxonomy" id="1685124"/>
    <lineage>
        <taxon>Archaea</taxon>
        <taxon>Candidatus Bathyarchaeota</taxon>
        <taxon>MCG-1</taxon>
    </lineage>
</organism>
<evidence type="ECO:0000256" key="1">
    <source>
        <dbReference type="SAM" id="Phobius"/>
    </source>
</evidence>
<protein>
    <recommendedName>
        <fullName evidence="6">DUF1512 domain-containing protein</fullName>
    </recommendedName>
</protein>
<dbReference type="InterPro" id="IPR009995">
    <property type="entry name" value="DUF1512"/>
</dbReference>
<dbReference type="Pfam" id="PF23542">
    <property type="entry name" value="DUF1512_C"/>
    <property type="match status" value="1"/>
</dbReference>
<gene>
    <name evidence="4" type="ORF">AC477_05085</name>
</gene>
<dbReference type="InterPro" id="IPR056460">
    <property type="entry name" value="DUF1512_N"/>
</dbReference>
<sequence>MLPLRCVIIMIPQIAGLLSGGDNVLSWVFQFGYIIVFVVFMFYSQRIQMMVMIRDVETHLRRLKLMKDQGRKLALDTIKEVGKPEGDPSNRVDQFLEYIAITPQSMDPAGIVWKLEHILDVRDSRFKDEVKLMAPAADETQLNNLENTLEAAMALHMIYKVIRHFYLLGKKTMSLYVIMQIQMVLPLIMQQADAYKQALGAFAVGQPIGDGAGPLVAAKLMKGYTTREVARDVVVATVPIEGRTAYVLKAKGPGGNVGKPGEGISQIIKEQKGKIATVIMIDAALKLEGEKPGEIAEGVGAAIGGPGVEQFKIEEAIQEKKIPLNAIIVKQDLGDAVSPMRKEIFDAADPVIERIKRLILERTKEGDNIIIAGIGNTIGIGQ</sequence>
<proteinExistence type="predicted"/>
<dbReference type="Pfam" id="PF07431">
    <property type="entry name" value="DUF1512"/>
    <property type="match status" value="1"/>
</dbReference>
<dbReference type="PATRIC" id="fig|1685124.3.peg.1025"/>
<name>A0A0M0BPB6_9ARCH</name>
<keyword evidence="1" id="KW-0472">Membrane</keyword>
<dbReference type="InterPro" id="IPR056461">
    <property type="entry name" value="DUF1512_C"/>
</dbReference>
<evidence type="ECO:0000313" key="4">
    <source>
        <dbReference type="EMBL" id="KON30279.1"/>
    </source>
</evidence>
<dbReference type="Proteomes" id="UP000037237">
    <property type="component" value="Unassembled WGS sequence"/>
</dbReference>
<keyword evidence="1" id="KW-1133">Transmembrane helix</keyword>
<reference evidence="4 5" key="1">
    <citation type="submission" date="2015-06" db="EMBL/GenBank/DDBJ databases">
        <title>New insights into the roles of widespread benthic archaea in carbon and nitrogen cycling.</title>
        <authorList>
            <person name="Lazar C.S."/>
            <person name="Baker B.J."/>
            <person name="Seitz K.W."/>
            <person name="Hyde A.S."/>
            <person name="Dick G.J."/>
            <person name="Hinrichs K.-U."/>
            <person name="Teske A.P."/>
        </authorList>
    </citation>
    <scope>NUCLEOTIDE SEQUENCE [LARGE SCALE GENOMIC DNA]</scope>
    <source>
        <strain evidence="4">SG8-32-1</strain>
    </source>
</reference>
<keyword evidence="1" id="KW-0812">Transmembrane</keyword>